<proteinExistence type="predicted"/>
<gene>
    <name evidence="3" type="ORF">GCM10010991_23300</name>
</gene>
<dbReference type="Pfam" id="PF00188">
    <property type="entry name" value="CAP"/>
    <property type="match status" value="1"/>
</dbReference>
<feature type="domain" description="SCP" evidence="2">
    <location>
        <begin position="54"/>
        <end position="166"/>
    </location>
</feature>
<dbReference type="Proteomes" id="UP000598196">
    <property type="component" value="Unassembled WGS sequence"/>
</dbReference>
<evidence type="ECO:0000313" key="4">
    <source>
        <dbReference type="Proteomes" id="UP000598196"/>
    </source>
</evidence>
<evidence type="ECO:0000256" key="1">
    <source>
        <dbReference type="SAM" id="SignalP"/>
    </source>
</evidence>
<dbReference type="PROSITE" id="PS51257">
    <property type="entry name" value="PROKAR_LIPOPROTEIN"/>
    <property type="match status" value="1"/>
</dbReference>
<dbReference type="InterPro" id="IPR014044">
    <property type="entry name" value="CAP_dom"/>
</dbReference>
<accession>A0A917YMR2</accession>
<sequence length="202" mass="21563">MTKFTVLAVCAAALLSACSPAAKGPQVGPDGRPLPQVYKMSKADIKEIPYRVVDSVNTLRAARGVQQLQLNSALSDAAVAHSRNMSAQNRPWHFGSDGSSPPVRAQRAGYQGHLQGELIAETYQSELEVLSDWTAQPDTLAVLMDASANEMGIGWYQEPAGKLWWTLLTGDSTRPPVANVTSTALGRSVNTEMDGATALPTQ</sequence>
<evidence type="ECO:0000259" key="2">
    <source>
        <dbReference type="Pfam" id="PF00188"/>
    </source>
</evidence>
<protein>
    <recommendedName>
        <fullName evidence="2">SCP domain-containing protein</fullName>
    </recommendedName>
</protein>
<evidence type="ECO:0000313" key="3">
    <source>
        <dbReference type="EMBL" id="GGO33632.1"/>
    </source>
</evidence>
<dbReference type="PANTHER" id="PTHR31157:SF1">
    <property type="entry name" value="SCP DOMAIN-CONTAINING PROTEIN"/>
    <property type="match status" value="1"/>
</dbReference>
<dbReference type="OrthoDB" id="7846629at2"/>
<keyword evidence="1" id="KW-0732">Signal</keyword>
<feature type="signal peptide" evidence="1">
    <location>
        <begin position="1"/>
        <end position="21"/>
    </location>
</feature>
<dbReference type="CDD" id="cd05379">
    <property type="entry name" value="CAP_bacterial"/>
    <property type="match status" value="1"/>
</dbReference>
<dbReference type="SUPFAM" id="SSF55797">
    <property type="entry name" value="PR-1-like"/>
    <property type="match status" value="1"/>
</dbReference>
<dbReference type="AlphaFoldDB" id="A0A917YMR2"/>
<feature type="chain" id="PRO_5037046455" description="SCP domain-containing protein" evidence="1">
    <location>
        <begin position="22"/>
        <end position="202"/>
    </location>
</feature>
<organism evidence="3 4">
    <name type="scientific">Gemmobacter aquaticus</name>
    <dbReference type="NCBI Taxonomy" id="490185"/>
    <lineage>
        <taxon>Bacteria</taxon>
        <taxon>Pseudomonadati</taxon>
        <taxon>Pseudomonadota</taxon>
        <taxon>Alphaproteobacteria</taxon>
        <taxon>Rhodobacterales</taxon>
        <taxon>Paracoccaceae</taxon>
        <taxon>Gemmobacter</taxon>
    </lineage>
</organism>
<dbReference type="EMBL" id="BMLP01000004">
    <property type="protein sequence ID" value="GGO33632.1"/>
    <property type="molecule type" value="Genomic_DNA"/>
</dbReference>
<keyword evidence="4" id="KW-1185">Reference proteome</keyword>
<comment type="caution">
    <text evidence="3">The sequence shown here is derived from an EMBL/GenBank/DDBJ whole genome shotgun (WGS) entry which is preliminary data.</text>
</comment>
<dbReference type="Gene3D" id="3.40.33.10">
    <property type="entry name" value="CAP"/>
    <property type="match status" value="1"/>
</dbReference>
<dbReference type="InterPro" id="IPR035940">
    <property type="entry name" value="CAP_sf"/>
</dbReference>
<reference evidence="3 4" key="1">
    <citation type="journal article" date="2014" name="Int. J. Syst. Evol. Microbiol.">
        <title>Complete genome sequence of Corynebacterium casei LMG S-19264T (=DSM 44701T), isolated from a smear-ripened cheese.</title>
        <authorList>
            <consortium name="US DOE Joint Genome Institute (JGI-PGF)"/>
            <person name="Walter F."/>
            <person name="Albersmeier A."/>
            <person name="Kalinowski J."/>
            <person name="Ruckert C."/>
        </authorList>
    </citation>
    <scope>NUCLEOTIDE SEQUENCE [LARGE SCALE GENOMIC DNA]</scope>
    <source>
        <strain evidence="3 4">CGMCC 1.7029</strain>
    </source>
</reference>
<dbReference type="RefSeq" id="WP_146287036.1">
    <property type="nucleotide sequence ID" value="NZ_BMLP01000004.1"/>
</dbReference>
<dbReference type="PANTHER" id="PTHR31157">
    <property type="entry name" value="SCP DOMAIN-CONTAINING PROTEIN"/>
    <property type="match status" value="1"/>
</dbReference>
<name>A0A917YMR2_9RHOB</name>